<evidence type="ECO:0000256" key="1">
    <source>
        <dbReference type="SAM" id="Phobius"/>
    </source>
</evidence>
<dbReference type="OrthoDB" id="8266234at2"/>
<accession>A0A330GZR8</accession>
<dbReference type="Proteomes" id="UP000251956">
    <property type="component" value="Unassembled WGS sequence"/>
</dbReference>
<feature type="transmembrane region" description="Helical" evidence="1">
    <location>
        <begin position="12"/>
        <end position="31"/>
    </location>
</feature>
<name>A0A330GZR8_9HYPH</name>
<keyword evidence="1" id="KW-0812">Transmembrane</keyword>
<proteinExistence type="predicted"/>
<dbReference type="AlphaFoldDB" id="A0A330GZR8"/>
<organism evidence="2 3">
    <name type="scientific">Mesorhizobium atlanticum</name>
    <dbReference type="NCBI Taxonomy" id="2233532"/>
    <lineage>
        <taxon>Bacteria</taxon>
        <taxon>Pseudomonadati</taxon>
        <taxon>Pseudomonadota</taxon>
        <taxon>Alphaproteobacteria</taxon>
        <taxon>Hyphomicrobiales</taxon>
        <taxon>Phyllobacteriaceae</taxon>
        <taxon>Mesorhizobium</taxon>
    </lineage>
</organism>
<gene>
    <name evidence="2" type="ORF">DPM35_01470</name>
</gene>
<comment type="caution">
    <text evidence="2">The sequence shown here is derived from an EMBL/GenBank/DDBJ whole genome shotgun (WGS) entry which is preliminary data.</text>
</comment>
<protein>
    <submittedName>
        <fullName evidence="2">Uncharacterized protein</fullName>
    </submittedName>
</protein>
<keyword evidence="1" id="KW-0472">Membrane</keyword>
<reference evidence="2 3" key="1">
    <citation type="submission" date="2018-07" db="EMBL/GenBank/DDBJ databases">
        <title>Diversity of Mesorhizobium strains in Brazil.</title>
        <authorList>
            <person name="Helene L.C.F."/>
            <person name="Dall'Agnol R."/>
            <person name="Delamuta J.R.M."/>
            <person name="Hungria M."/>
        </authorList>
    </citation>
    <scope>NUCLEOTIDE SEQUENCE [LARGE SCALE GENOMIC DNA]</scope>
    <source>
        <strain evidence="2 3">CNPSo 3140</strain>
    </source>
</reference>
<dbReference type="EMBL" id="QMBQ01000001">
    <property type="protein sequence ID" value="RAZ79993.1"/>
    <property type="molecule type" value="Genomic_DNA"/>
</dbReference>
<evidence type="ECO:0000313" key="3">
    <source>
        <dbReference type="Proteomes" id="UP000251956"/>
    </source>
</evidence>
<sequence length="77" mass="8439">MNRRHLTRGDMAGLLFVAVFCTAVALALLFFPQRAGRNFGFGPEWQCARMAEGDPICVRLANRDAPNGEARDKGASK</sequence>
<keyword evidence="3" id="KW-1185">Reference proteome</keyword>
<keyword evidence="1" id="KW-1133">Transmembrane helix</keyword>
<evidence type="ECO:0000313" key="2">
    <source>
        <dbReference type="EMBL" id="RAZ79993.1"/>
    </source>
</evidence>
<dbReference type="RefSeq" id="WP_112125562.1">
    <property type="nucleotide sequence ID" value="NZ_QMBQ01000001.1"/>
</dbReference>